<keyword evidence="3" id="KW-1003">Cell membrane</keyword>
<evidence type="ECO:0000256" key="2">
    <source>
        <dbReference type="ARBA" id="ARBA00009772"/>
    </source>
</evidence>
<feature type="transmembrane region" description="Helical" evidence="7">
    <location>
        <begin position="177"/>
        <end position="198"/>
    </location>
</feature>
<evidence type="ECO:0000256" key="6">
    <source>
        <dbReference type="ARBA" id="ARBA00023136"/>
    </source>
</evidence>
<evidence type="ECO:0000313" key="8">
    <source>
        <dbReference type="EMBL" id="SOH95101.1"/>
    </source>
</evidence>
<keyword evidence="8" id="KW-0282">Flagellum</keyword>
<feature type="transmembrane region" description="Helical" evidence="7">
    <location>
        <begin position="14"/>
        <end position="32"/>
    </location>
</feature>
<dbReference type="GO" id="GO:0005886">
    <property type="term" value="C:plasma membrane"/>
    <property type="evidence" value="ECO:0007669"/>
    <property type="project" value="UniProtKB-SubCell"/>
</dbReference>
<evidence type="ECO:0000313" key="9">
    <source>
        <dbReference type="Proteomes" id="UP000220034"/>
    </source>
</evidence>
<name>A0A2C9CUA8_9RHOB</name>
<feature type="transmembrane region" description="Helical" evidence="7">
    <location>
        <begin position="44"/>
        <end position="60"/>
    </location>
</feature>
<dbReference type="AlphaFoldDB" id="A0A2C9CUA8"/>
<dbReference type="PANTHER" id="PTHR30065">
    <property type="entry name" value="FLAGELLAR BIOSYNTHETIC PROTEIN FLIR"/>
    <property type="match status" value="1"/>
</dbReference>
<evidence type="ECO:0000256" key="4">
    <source>
        <dbReference type="ARBA" id="ARBA00022692"/>
    </source>
</evidence>
<feature type="transmembrane region" description="Helical" evidence="7">
    <location>
        <begin position="121"/>
        <end position="143"/>
    </location>
</feature>
<evidence type="ECO:0000256" key="5">
    <source>
        <dbReference type="ARBA" id="ARBA00022989"/>
    </source>
</evidence>
<dbReference type="GO" id="GO:0006605">
    <property type="term" value="P:protein targeting"/>
    <property type="evidence" value="ECO:0007669"/>
    <property type="project" value="InterPro"/>
</dbReference>
<gene>
    <name evidence="8" type="ORF">SAMN06273572_107122</name>
</gene>
<organism evidence="8 9">
    <name type="scientific">Pontivivens marinum</name>
    <dbReference type="NCBI Taxonomy" id="1690039"/>
    <lineage>
        <taxon>Bacteria</taxon>
        <taxon>Pseudomonadati</taxon>
        <taxon>Pseudomonadota</taxon>
        <taxon>Alphaproteobacteria</taxon>
        <taxon>Rhodobacterales</taxon>
        <taxon>Paracoccaceae</taxon>
        <taxon>Pontivivens</taxon>
    </lineage>
</organism>
<dbReference type="RefSeq" id="WP_097931284.1">
    <property type="nucleotide sequence ID" value="NZ_OCTN01000007.1"/>
</dbReference>
<dbReference type="OrthoDB" id="9779817at2"/>
<sequence>MAELGDIALFSQDVFTAIALVFARVAAAVGLMPGFGSSLLPMRVRLAVSVAFTMIVWPMVPDAYGVPLLPALIVEIAVGITLGLSIRMLVMALQFAGSIAAQSTSLAQLLGPGAMPDPMPAIGAMLSLAGVTLALILGLHIRIAEALVLSYDLFPPGRLPNSGELAQWGIARTGHTISLGFTLAAPFVVVALAYNIALGAINRAMPQLMVAFIGAPAITGASIILMLLAAPAILILWNELLADLLAAPFSSPP</sequence>
<dbReference type="Proteomes" id="UP000220034">
    <property type="component" value="Unassembled WGS sequence"/>
</dbReference>
<keyword evidence="6 7" id="KW-0472">Membrane</keyword>
<dbReference type="EMBL" id="OCTN01000007">
    <property type="protein sequence ID" value="SOH95101.1"/>
    <property type="molecule type" value="Genomic_DNA"/>
</dbReference>
<dbReference type="PANTHER" id="PTHR30065:SF8">
    <property type="entry name" value="FLAGELLAR BIOSYNTHETIC PROTEIN FLIR"/>
    <property type="match status" value="1"/>
</dbReference>
<keyword evidence="8" id="KW-0966">Cell projection</keyword>
<comment type="similarity">
    <text evidence="2">Belongs to the FliR/MopE/SpaR family.</text>
</comment>
<proteinExistence type="inferred from homology"/>
<accession>A0A2C9CUA8</accession>
<protein>
    <submittedName>
        <fullName evidence="8">Flagellar biosynthetic protein FliR</fullName>
    </submittedName>
</protein>
<feature type="transmembrane region" description="Helical" evidence="7">
    <location>
        <begin position="72"/>
        <end position="100"/>
    </location>
</feature>
<reference evidence="9" key="1">
    <citation type="submission" date="2017-09" db="EMBL/GenBank/DDBJ databases">
        <authorList>
            <person name="Varghese N."/>
            <person name="Submissions S."/>
        </authorList>
    </citation>
    <scope>NUCLEOTIDE SEQUENCE [LARGE SCALE GENOMIC DNA]</scope>
    <source>
        <strain evidence="9">C7</strain>
    </source>
</reference>
<evidence type="ECO:0000256" key="3">
    <source>
        <dbReference type="ARBA" id="ARBA00022475"/>
    </source>
</evidence>
<keyword evidence="4 7" id="KW-0812">Transmembrane</keyword>
<evidence type="ECO:0000256" key="1">
    <source>
        <dbReference type="ARBA" id="ARBA00004651"/>
    </source>
</evidence>
<keyword evidence="9" id="KW-1185">Reference proteome</keyword>
<dbReference type="PRINTS" id="PR00953">
    <property type="entry name" value="TYPE3IMRPROT"/>
</dbReference>
<dbReference type="Pfam" id="PF01311">
    <property type="entry name" value="Bac_export_1"/>
    <property type="match status" value="1"/>
</dbReference>
<evidence type="ECO:0000256" key="7">
    <source>
        <dbReference type="SAM" id="Phobius"/>
    </source>
</evidence>
<keyword evidence="8" id="KW-0969">Cilium</keyword>
<comment type="subcellular location">
    <subcellularLocation>
        <location evidence="1">Cell membrane</location>
        <topology evidence="1">Multi-pass membrane protein</topology>
    </subcellularLocation>
</comment>
<dbReference type="InterPro" id="IPR002010">
    <property type="entry name" value="T3SS_IM_R"/>
</dbReference>
<feature type="transmembrane region" description="Helical" evidence="7">
    <location>
        <begin position="210"/>
        <end position="237"/>
    </location>
</feature>
<keyword evidence="5 7" id="KW-1133">Transmembrane helix</keyword>